<dbReference type="InterPro" id="IPR001412">
    <property type="entry name" value="aa-tRNA-synth_I_CS"/>
</dbReference>
<dbReference type="InterPro" id="IPR001278">
    <property type="entry name" value="Arg-tRNA-ligase"/>
</dbReference>
<comment type="catalytic activity">
    <reaction evidence="10 11">
        <text>tRNA(Arg) + L-arginine + ATP = L-arginyl-tRNA(Arg) + AMP + diphosphate</text>
        <dbReference type="Rhea" id="RHEA:20301"/>
        <dbReference type="Rhea" id="RHEA-COMP:9658"/>
        <dbReference type="Rhea" id="RHEA-COMP:9673"/>
        <dbReference type="ChEBI" id="CHEBI:30616"/>
        <dbReference type="ChEBI" id="CHEBI:32682"/>
        <dbReference type="ChEBI" id="CHEBI:33019"/>
        <dbReference type="ChEBI" id="CHEBI:78442"/>
        <dbReference type="ChEBI" id="CHEBI:78513"/>
        <dbReference type="ChEBI" id="CHEBI:456215"/>
        <dbReference type="EC" id="6.1.1.19"/>
    </reaction>
</comment>
<evidence type="ECO:0000256" key="2">
    <source>
        <dbReference type="ARBA" id="ARBA00005594"/>
    </source>
</evidence>
<dbReference type="Gene3D" id="1.10.730.10">
    <property type="entry name" value="Isoleucyl-tRNA Synthetase, Domain 1"/>
    <property type="match status" value="1"/>
</dbReference>
<dbReference type="GO" id="GO:0005524">
    <property type="term" value="F:ATP binding"/>
    <property type="evidence" value="ECO:0007669"/>
    <property type="project" value="UniProtKB-UniRule"/>
</dbReference>
<comment type="subunit">
    <text evidence="3 11">Monomer.</text>
</comment>
<dbReference type="GO" id="GO:0004814">
    <property type="term" value="F:arginine-tRNA ligase activity"/>
    <property type="evidence" value="ECO:0007669"/>
    <property type="project" value="UniProtKB-UniRule"/>
</dbReference>
<proteinExistence type="inferred from homology"/>
<sequence length="577" mass="62453">MADPVHALSRAFQEAITAAFGAEHAGADPSLRRSSHADYQANAAMALGKRLGRPPREVAAAIVGALQLGGICRKVEIAGPGFVNLTLEDAYLTRELADTASSGRLGIAPAAQPETVIVDYSGPNAAKEMHVGHLRSTIIGDALARVLEALGHRVIRQNHLGDWGTPFGMLIEHMLDLGEAAASQELSVGDLDAFYRQARAKFDGDPAFAERSRRRVVRLQGGDEQTLGLWRQLVRESTRYFESVYRRLGVTLTEADFAGESFYNPLLPDVLAELGQKGLARESEGALCVFPAGFTGKGGEPLPLIVRKQDGGYGYATTDLAAIRHRLTTVGAQRLIYVVGAPQSQHFAMVFATAREAGWLRPPARAEHVAFGSVLGADKKMFKTRSGDTVKLSDLLDEAVERATKVVREKNPELDAEAAGAVARAVGVGAVKYADLSSDRIKDYVFDWDRMLAFEGNTAPYLMYAHARIRSIFRKAGVESPRGVGITVGEPAERALALELLRFGAVLEDVAATLEPHRLCGYLFELAGSFTTFYERCPVLRAESEEVRRSRLALCDLTAEVLAKGLGLLGIEAPERM</sequence>
<dbReference type="Gene3D" id="3.30.1360.70">
    <property type="entry name" value="Arginyl tRNA synthetase N-terminal domain"/>
    <property type="match status" value="1"/>
</dbReference>
<dbReference type="PANTHER" id="PTHR11956:SF5">
    <property type="entry name" value="ARGININE--TRNA LIGASE, CYTOPLASMIC"/>
    <property type="match status" value="1"/>
</dbReference>
<comment type="caution">
    <text evidence="11">Lacks conserved residue(s) required for the propagation of feature annotation.</text>
</comment>
<evidence type="ECO:0000256" key="1">
    <source>
        <dbReference type="ARBA" id="ARBA00004496"/>
    </source>
</evidence>
<gene>
    <name evidence="11" type="primary">argS</name>
    <name evidence="15" type="ORF">SOCE836_091690</name>
</gene>
<evidence type="ECO:0000256" key="8">
    <source>
        <dbReference type="ARBA" id="ARBA00022917"/>
    </source>
</evidence>
<evidence type="ECO:0000259" key="14">
    <source>
        <dbReference type="SMART" id="SM01016"/>
    </source>
</evidence>
<name>A0A4P2R1Y6_SORCE</name>
<dbReference type="FunFam" id="3.40.50.620:FF:000030">
    <property type="entry name" value="Arginine--tRNA ligase"/>
    <property type="match status" value="1"/>
</dbReference>
<organism evidence="15 16">
    <name type="scientific">Sorangium cellulosum</name>
    <name type="common">Polyangium cellulosum</name>
    <dbReference type="NCBI Taxonomy" id="56"/>
    <lineage>
        <taxon>Bacteria</taxon>
        <taxon>Pseudomonadati</taxon>
        <taxon>Myxococcota</taxon>
        <taxon>Polyangia</taxon>
        <taxon>Polyangiales</taxon>
        <taxon>Polyangiaceae</taxon>
        <taxon>Sorangium</taxon>
    </lineage>
</organism>
<evidence type="ECO:0000256" key="9">
    <source>
        <dbReference type="ARBA" id="ARBA00023146"/>
    </source>
</evidence>
<reference evidence="15 16" key="1">
    <citation type="submission" date="2015-09" db="EMBL/GenBank/DDBJ databases">
        <title>Sorangium comparison.</title>
        <authorList>
            <person name="Zaburannyi N."/>
            <person name="Bunk B."/>
            <person name="Overmann J."/>
            <person name="Mueller R."/>
        </authorList>
    </citation>
    <scope>NUCLEOTIDE SEQUENCE [LARGE SCALE GENOMIC DNA]</scope>
    <source>
        <strain evidence="15 16">So ce836</strain>
    </source>
</reference>
<evidence type="ECO:0000256" key="5">
    <source>
        <dbReference type="ARBA" id="ARBA00022598"/>
    </source>
</evidence>
<dbReference type="AlphaFoldDB" id="A0A4P2R1Y6"/>
<dbReference type="Gene3D" id="3.40.50.620">
    <property type="entry name" value="HUPs"/>
    <property type="match status" value="1"/>
</dbReference>
<dbReference type="PANTHER" id="PTHR11956">
    <property type="entry name" value="ARGINYL-TRNA SYNTHETASE"/>
    <property type="match status" value="1"/>
</dbReference>
<dbReference type="SUPFAM" id="SSF52374">
    <property type="entry name" value="Nucleotidylyl transferase"/>
    <property type="match status" value="1"/>
</dbReference>
<comment type="subcellular location">
    <subcellularLocation>
        <location evidence="1 11">Cytoplasm</location>
    </subcellularLocation>
</comment>
<dbReference type="InterPro" id="IPR035684">
    <property type="entry name" value="ArgRS_core"/>
</dbReference>
<dbReference type="EMBL" id="CP012672">
    <property type="protein sequence ID" value="AUX36950.1"/>
    <property type="molecule type" value="Genomic_DNA"/>
</dbReference>
<dbReference type="HAMAP" id="MF_00123">
    <property type="entry name" value="Arg_tRNA_synth"/>
    <property type="match status" value="1"/>
</dbReference>
<evidence type="ECO:0000313" key="15">
    <source>
        <dbReference type="EMBL" id="AUX36950.1"/>
    </source>
</evidence>
<dbReference type="PROSITE" id="PS00178">
    <property type="entry name" value="AA_TRNA_LIGASE_I"/>
    <property type="match status" value="1"/>
</dbReference>
<dbReference type="SMART" id="SM01016">
    <property type="entry name" value="Arg_tRNA_synt_N"/>
    <property type="match status" value="1"/>
</dbReference>
<dbReference type="SUPFAM" id="SSF47323">
    <property type="entry name" value="Anticodon-binding domain of a subclass of class I aminoacyl-tRNA synthetases"/>
    <property type="match status" value="1"/>
</dbReference>
<keyword evidence="7 11" id="KW-0067">ATP-binding</keyword>
<keyword evidence="6 11" id="KW-0547">Nucleotide-binding</keyword>
<evidence type="ECO:0000256" key="12">
    <source>
        <dbReference type="RuleBase" id="RU363038"/>
    </source>
</evidence>
<feature type="domain" description="Arginyl tRNA synthetase N-terminal" evidence="14">
    <location>
        <begin position="6"/>
        <end position="87"/>
    </location>
</feature>
<evidence type="ECO:0000313" key="16">
    <source>
        <dbReference type="Proteomes" id="UP000295497"/>
    </source>
</evidence>
<dbReference type="FunFam" id="1.10.730.10:FF:000008">
    <property type="entry name" value="Arginine--tRNA ligase"/>
    <property type="match status" value="1"/>
</dbReference>
<dbReference type="Proteomes" id="UP000295497">
    <property type="component" value="Chromosome"/>
</dbReference>
<dbReference type="PRINTS" id="PR01038">
    <property type="entry name" value="TRNASYNTHARG"/>
</dbReference>
<keyword evidence="4 11" id="KW-0963">Cytoplasm</keyword>
<dbReference type="InterPro" id="IPR014729">
    <property type="entry name" value="Rossmann-like_a/b/a_fold"/>
</dbReference>
<dbReference type="InterPro" id="IPR036695">
    <property type="entry name" value="Arg-tRNA-synth_N_sf"/>
</dbReference>
<keyword evidence="9 11" id="KW-0030">Aminoacyl-tRNA synthetase</keyword>
<evidence type="ECO:0000259" key="13">
    <source>
        <dbReference type="SMART" id="SM00836"/>
    </source>
</evidence>
<comment type="similarity">
    <text evidence="2 11 12">Belongs to the class-I aminoacyl-tRNA synthetase family.</text>
</comment>
<evidence type="ECO:0000256" key="4">
    <source>
        <dbReference type="ARBA" id="ARBA00022490"/>
    </source>
</evidence>
<dbReference type="GO" id="GO:0005737">
    <property type="term" value="C:cytoplasm"/>
    <property type="evidence" value="ECO:0007669"/>
    <property type="project" value="UniProtKB-SubCell"/>
</dbReference>
<dbReference type="CDD" id="cd00671">
    <property type="entry name" value="ArgRS_core"/>
    <property type="match status" value="1"/>
</dbReference>
<dbReference type="Pfam" id="PF05746">
    <property type="entry name" value="DALR_1"/>
    <property type="match status" value="1"/>
</dbReference>
<keyword evidence="5 11" id="KW-0436">Ligase</keyword>
<evidence type="ECO:0000256" key="11">
    <source>
        <dbReference type="HAMAP-Rule" id="MF_00123"/>
    </source>
</evidence>
<dbReference type="RefSeq" id="WP_129579680.1">
    <property type="nucleotide sequence ID" value="NZ_CP012672.1"/>
</dbReference>
<dbReference type="InterPro" id="IPR008909">
    <property type="entry name" value="DALR_anticod-bd"/>
</dbReference>
<keyword evidence="8 11" id="KW-0648">Protein biosynthesis</keyword>
<evidence type="ECO:0000256" key="10">
    <source>
        <dbReference type="ARBA" id="ARBA00049339"/>
    </source>
</evidence>
<dbReference type="NCBIfam" id="TIGR00456">
    <property type="entry name" value="argS"/>
    <property type="match status" value="1"/>
</dbReference>
<protein>
    <recommendedName>
        <fullName evidence="11">Arginine--tRNA ligase</fullName>
        <ecNumber evidence="11">6.1.1.19</ecNumber>
    </recommendedName>
    <alternativeName>
        <fullName evidence="11">Arginyl-tRNA synthetase</fullName>
        <shortName evidence="11">ArgRS</shortName>
    </alternativeName>
</protein>
<evidence type="ECO:0000256" key="3">
    <source>
        <dbReference type="ARBA" id="ARBA00011245"/>
    </source>
</evidence>
<dbReference type="CDD" id="cd07956">
    <property type="entry name" value="Anticodon_Ia_Arg"/>
    <property type="match status" value="1"/>
</dbReference>
<dbReference type="GO" id="GO:0006420">
    <property type="term" value="P:arginyl-tRNA aminoacylation"/>
    <property type="evidence" value="ECO:0007669"/>
    <property type="project" value="UniProtKB-UniRule"/>
</dbReference>
<evidence type="ECO:0000256" key="6">
    <source>
        <dbReference type="ARBA" id="ARBA00022741"/>
    </source>
</evidence>
<dbReference type="InterPro" id="IPR009080">
    <property type="entry name" value="tRNAsynth_Ia_anticodon-bd"/>
</dbReference>
<dbReference type="SMART" id="SM00836">
    <property type="entry name" value="DALR_1"/>
    <property type="match status" value="1"/>
</dbReference>
<accession>A0A4P2R1Y6</accession>
<dbReference type="EC" id="6.1.1.19" evidence="11"/>
<feature type="domain" description="DALR anticodon binding" evidence="13">
    <location>
        <begin position="462"/>
        <end position="577"/>
    </location>
</feature>
<dbReference type="Pfam" id="PF03485">
    <property type="entry name" value="Arg_tRNA_synt_N"/>
    <property type="match status" value="1"/>
</dbReference>
<dbReference type="Pfam" id="PF00750">
    <property type="entry name" value="tRNA-synt_1d"/>
    <property type="match status" value="1"/>
</dbReference>
<dbReference type="InterPro" id="IPR005148">
    <property type="entry name" value="Arg-tRNA-synth_N"/>
</dbReference>
<evidence type="ECO:0000256" key="7">
    <source>
        <dbReference type="ARBA" id="ARBA00022840"/>
    </source>
</evidence>
<dbReference type="SUPFAM" id="SSF55190">
    <property type="entry name" value="Arginyl-tRNA synthetase (ArgRS), N-terminal 'additional' domain"/>
    <property type="match status" value="1"/>
</dbReference>